<proteinExistence type="inferred from homology"/>
<accession>A0A9P8M0Y0</accession>
<dbReference type="InterPro" id="IPR023828">
    <property type="entry name" value="Peptidase_S8_Ser-AS"/>
</dbReference>
<evidence type="ECO:0000256" key="2">
    <source>
        <dbReference type="ARBA" id="ARBA00022670"/>
    </source>
</evidence>
<dbReference type="PROSITE" id="PS00138">
    <property type="entry name" value="SUBTILASE_SER"/>
    <property type="match status" value="1"/>
</dbReference>
<dbReference type="InterPro" id="IPR010435">
    <property type="entry name" value="C5a/SBT2-like_Fn3"/>
</dbReference>
<dbReference type="PROSITE" id="PS51892">
    <property type="entry name" value="SUBTILASE"/>
    <property type="match status" value="1"/>
</dbReference>
<dbReference type="PANTHER" id="PTHR43806:SF66">
    <property type="entry name" value="SERIN ENDOPEPTIDASE"/>
    <property type="match status" value="1"/>
</dbReference>
<dbReference type="InterPro" id="IPR034187">
    <property type="entry name" value="Peptidases_S8_5"/>
</dbReference>
<dbReference type="Pfam" id="PF00082">
    <property type="entry name" value="Peptidase_S8"/>
    <property type="match status" value="1"/>
</dbReference>
<evidence type="ECO:0000256" key="9">
    <source>
        <dbReference type="SAM" id="SignalP"/>
    </source>
</evidence>
<dbReference type="InterPro" id="IPR023827">
    <property type="entry name" value="Peptidase_S8_Asp-AS"/>
</dbReference>
<dbReference type="PROSITE" id="PS00136">
    <property type="entry name" value="SUBTILASE_ASP"/>
    <property type="match status" value="1"/>
</dbReference>
<evidence type="ECO:0000256" key="6">
    <source>
        <dbReference type="PROSITE-ProRule" id="PRU01240"/>
    </source>
</evidence>
<feature type="chain" id="PRO_5040147361" description="Subtilisin-like serine protease PR1C" evidence="9">
    <location>
        <begin position="28"/>
        <end position="842"/>
    </location>
</feature>
<dbReference type="InterPro" id="IPR015500">
    <property type="entry name" value="Peptidase_S8_subtilisin-rel"/>
</dbReference>
<dbReference type="PROSITE" id="PS00137">
    <property type="entry name" value="SUBTILASE_HIS"/>
    <property type="match status" value="1"/>
</dbReference>
<evidence type="ECO:0000256" key="7">
    <source>
        <dbReference type="RuleBase" id="RU003355"/>
    </source>
</evidence>
<feature type="region of interest" description="Disordered" evidence="8">
    <location>
        <begin position="77"/>
        <end position="104"/>
    </location>
</feature>
<dbReference type="SUPFAM" id="SSF52743">
    <property type="entry name" value="Subtilisin-like"/>
    <property type="match status" value="1"/>
</dbReference>
<dbReference type="Gene3D" id="3.40.50.200">
    <property type="entry name" value="Peptidase S8/S53 domain"/>
    <property type="match status" value="1"/>
</dbReference>
<evidence type="ECO:0000313" key="13">
    <source>
        <dbReference type="Proteomes" id="UP000764110"/>
    </source>
</evidence>
<evidence type="ECO:0000259" key="10">
    <source>
        <dbReference type="Pfam" id="PF00082"/>
    </source>
</evidence>
<dbReference type="AlphaFoldDB" id="A0A9P8M0Y0"/>
<dbReference type="GO" id="GO:0016020">
    <property type="term" value="C:membrane"/>
    <property type="evidence" value="ECO:0007669"/>
    <property type="project" value="InterPro"/>
</dbReference>
<feature type="domain" description="C5a peptidase/Subtilisin-like protease SBT2-like Fn3-like" evidence="11">
    <location>
        <begin position="415"/>
        <end position="532"/>
    </location>
</feature>
<feature type="signal peptide" evidence="9">
    <location>
        <begin position="1"/>
        <end position="27"/>
    </location>
</feature>
<protein>
    <recommendedName>
        <fullName evidence="14">Subtilisin-like serine protease PR1C</fullName>
    </recommendedName>
</protein>
<evidence type="ECO:0000256" key="8">
    <source>
        <dbReference type="SAM" id="MobiDB-lite"/>
    </source>
</evidence>
<dbReference type="Pfam" id="PF06280">
    <property type="entry name" value="fn3_5"/>
    <property type="match status" value="1"/>
</dbReference>
<dbReference type="EMBL" id="JACEFI010000038">
    <property type="protein sequence ID" value="KAH0592046.1"/>
    <property type="molecule type" value="Genomic_DNA"/>
</dbReference>
<comment type="caution">
    <text evidence="12">The sequence shown here is derived from an EMBL/GenBank/DDBJ whole genome shotgun (WGS) entry which is preliminary data.</text>
</comment>
<evidence type="ECO:0000256" key="3">
    <source>
        <dbReference type="ARBA" id="ARBA00022729"/>
    </source>
</evidence>
<evidence type="ECO:0000256" key="5">
    <source>
        <dbReference type="ARBA" id="ARBA00022825"/>
    </source>
</evidence>
<comment type="similarity">
    <text evidence="1 6 7">Belongs to the peptidase S8 family.</text>
</comment>
<reference evidence="12 13" key="1">
    <citation type="submission" date="2020-07" db="EMBL/GenBank/DDBJ databases">
        <title>Metarhizium humberi genome.</title>
        <authorList>
            <person name="Lysoe E."/>
        </authorList>
    </citation>
    <scope>NUCLEOTIDE SEQUENCE [LARGE SCALE GENOMIC DNA]</scope>
    <source>
        <strain evidence="12 13">ESALQ1638</strain>
    </source>
</reference>
<gene>
    <name evidence="12" type="ORF">MHUMG1_10179</name>
</gene>
<dbReference type="GO" id="GO:0004252">
    <property type="term" value="F:serine-type endopeptidase activity"/>
    <property type="evidence" value="ECO:0007669"/>
    <property type="project" value="UniProtKB-UniRule"/>
</dbReference>
<evidence type="ECO:0000313" key="12">
    <source>
        <dbReference type="EMBL" id="KAH0592046.1"/>
    </source>
</evidence>
<keyword evidence="2 6" id="KW-0645">Protease</keyword>
<dbReference type="PRINTS" id="PR00723">
    <property type="entry name" value="SUBTILISIN"/>
</dbReference>
<feature type="active site" description="Charge relay system" evidence="6">
    <location>
        <position position="133"/>
    </location>
</feature>
<dbReference type="GO" id="GO:0006508">
    <property type="term" value="P:proteolysis"/>
    <property type="evidence" value="ECO:0007669"/>
    <property type="project" value="UniProtKB-KW"/>
</dbReference>
<keyword evidence="4 6" id="KW-0378">Hydrolase</keyword>
<dbReference type="InterPro" id="IPR022398">
    <property type="entry name" value="Peptidase_S8_His-AS"/>
</dbReference>
<sequence>MVRLSASALACLAAATVSFSRSAAVHAEEAPQNVVAGAFLLECDSQSLKPLIKTLSNASVAGDELQHMPGVKKVWQVQASKHQESPPAESQATPESAHQRRQVESPWNHVMTQIDKLHAAGFTGSGIQIAIVDTGVDYTHPALGGCFGKGCRVALGDNFAKDGKENDPMDCNGHGTAVAGIVAGSDANYLGVAPNATLAGYRVLDCSAMLEEDDLIAGWVKAYQDGAQIIVSSAGWPGAAWATRPAAAVVSRIVDSGVPCIVGLGNENNSGLFNTLNPSSGRGVTSVNAFARAPGAIDGHVTDAPMARFSTFGPNWDLEIKPTVGAPGDDVPGIKMGGGYKDVAGTSFAGPLVAGILALVAEVRGTFDPVLLNSLLMTTAVPQGNYYSVAQQGGGLARAWDAAHATTLVEPGSLSFNDTLHRADSLSLRITNTARVKVTYRLDTLAAKTIYTLVNGGGMVQHLDPPVDESADVKLSRRLLVLDPGESASVDISATDPKGLDPKRLPVWSGWISIQSSSKCSNSSSVLTVPYLGVSGSMKEHQVLRPDGVVLSTLFDNGRDEVHPDGYWVDYGTKNDSSVSIDLPVRIKPDLGTRLVRAEVVPLSPRKWLAARLADKNLKLDAFSLEALTHAYPTRKTWSGRLESGDYIPAGKYNLAVRALRLFGDAAVASDWDLSENVSFEIIKPAGRKACERYMYESSKGAVPADALFTSLEECLQVHGDKVVDAPWVPAPQDKALRDRCANGELTDELCGTYELCRKHRDIELLSDVKSPFTSLASCIKSHKTLPFKPLDYSRIQECMANQDDESICGTDLWCRLRFESPQPTDEYGNSEECRWAHGNYL</sequence>
<dbReference type="InterPro" id="IPR000209">
    <property type="entry name" value="Peptidase_S8/S53_dom"/>
</dbReference>
<feature type="active site" description="Charge relay system" evidence="6">
    <location>
        <position position="347"/>
    </location>
</feature>
<feature type="active site" description="Charge relay system" evidence="6">
    <location>
        <position position="174"/>
    </location>
</feature>
<keyword evidence="5 6" id="KW-0720">Serine protease</keyword>
<feature type="domain" description="Peptidase S8/S53" evidence="10">
    <location>
        <begin position="124"/>
        <end position="386"/>
    </location>
</feature>
<organism evidence="12 13">
    <name type="scientific">Metarhizium humberi</name>
    <dbReference type="NCBI Taxonomy" id="2596975"/>
    <lineage>
        <taxon>Eukaryota</taxon>
        <taxon>Fungi</taxon>
        <taxon>Dikarya</taxon>
        <taxon>Ascomycota</taxon>
        <taxon>Pezizomycotina</taxon>
        <taxon>Sordariomycetes</taxon>
        <taxon>Hypocreomycetidae</taxon>
        <taxon>Hypocreales</taxon>
        <taxon>Clavicipitaceae</taxon>
        <taxon>Metarhizium</taxon>
    </lineage>
</organism>
<evidence type="ECO:0000259" key="11">
    <source>
        <dbReference type="Pfam" id="PF06280"/>
    </source>
</evidence>
<evidence type="ECO:0000256" key="1">
    <source>
        <dbReference type="ARBA" id="ARBA00011073"/>
    </source>
</evidence>
<keyword evidence="3 9" id="KW-0732">Signal</keyword>
<dbReference type="InterPro" id="IPR050131">
    <property type="entry name" value="Peptidase_S8_subtilisin-like"/>
</dbReference>
<keyword evidence="13" id="KW-1185">Reference proteome</keyword>
<dbReference type="PANTHER" id="PTHR43806">
    <property type="entry name" value="PEPTIDASE S8"/>
    <property type="match status" value="1"/>
</dbReference>
<dbReference type="CDD" id="cd07489">
    <property type="entry name" value="Peptidases_S8_5"/>
    <property type="match status" value="1"/>
</dbReference>
<evidence type="ECO:0008006" key="14">
    <source>
        <dbReference type="Google" id="ProtNLM"/>
    </source>
</evidence>
<dbReference type="InterPro" id="IPR036852">
    <property type="entry name" value="Peptidase_S8/S53_dom_sf"/>
</dbReference>
<dbReference type="Proteomes" id="UP000764110">
    <property type="component" value="Unassembled WGS sequence"/>
</dbReference>
<name>A0A9P8M0Y0_9HYPO</name>
<evidence type="ECO:0000256" key="4">
    <source>
        <dbReference type="ARBA" id="ARBA00022801"/>
    </source>
</evidence>